<evidence type="ECO:0000313" key="2">
    <source>
        <dbReference type="EMBL" id="KAK2185274.1"/>
    </source>
</evidence>
<protein>
    <submittedName>
        <fullName evidence="2">Uncharacterized protein</fullName>
    </submittedName>
</protein>
<feature type="region of interest" description="Disordered" evidence="1">
    <location>
        <begin position="33"/>
        <end position="131"/>
    </location>
</feature>
<evidence type="ECO:0000256" key="1">
    <source>
        <dbReference type="SAM" id="MobiDB-lite"/>
    </source>
</evidence>
<feature type="compositionally biased region" description="Polar residues" evidence="1">
    <location>
        <begin position="117"/>
        <end position="131"/>
    </location>
</feature>
<sequence>MRQGTNDVYVVEPADGFGEQHTVNRAALRLCVPGNNPRAAQPARRRRLPGPPSVTSTGSDDMSDTSSAPLLWTVRDQVDREETSSSSPVSDSSTTSGEEEEDDRPVTLRRTCRTRAGTHTNPGNWPRSANR</sequence>
<reference evidence="2" key="1">
    <citation type="journal article" date="2023" name="Mol. Biol. Evol.">
        <title>Third-Generation Sequencing Reveals the Adaptive Role of the Epigenome in Three Deep-Sea Polychaetes.</title>
        <authorList>
            <person name="Perez M."/>
            <person name="Aroh O."/>
            <person name="Sun Y."/>
            <person name="Lan Y."/>
            <person name="Juniper S.K."/>
            <person name="Young C.R."/>
            <person name="Angers B."/>
            <person name="Qian P.Y."/>
        </authorList>
    </citation>
    <scope>NUCLEOTIDE SEQUENCE</scope>
    <source>
        <strain evidence="2">R07B-5</strain>
    </source>
</reference>
<keyword evidence="3" id="KW-1185">Reference proteome</keyword>
<accession>A0AAD9NZH3</accession>
<feature type="compositionally biased region" description="Low complexity" evidence="1">
    <location>
        <begin position="84"/>
        <end position="96"/>
    </location>
</feature>
<comment type="caution">
    <text evidence="2">The sequence shown here is derived from an EMBL/GenBank/DDBJ whole genome shotgun (WGS) entry which is preliminary data.</text>
</comment>
<feature type="compositionally biased region" description="Low complexity" evidence="1">
    <location>
        <begin position="53"/>
        <end position="67"/>
    </location>
</feature>
<gene>
    <name evidence="2" type="ORF">NP493_241g06094</name>
</gene>
<name>A0AAD9NZH3_RIDPI</name>
<dbReference type="AlphaFoldDB" id="A0AAD9NZH3"/>
<evidence type="ECO:0000313" key="3">
    <source>
        <dbReference type="Proteomes" id="UP001209878"/>
    </source>
</evidence>
<organism evidence="2 3">
    <name type="scientific">Ridgeia piscesae</name>
    <name type="common">Tubeworm</name>
    <dbReference type="NCBI Taxonomy" id="27915"/>
    <lineage>
        <taxon>Eukaryota</taxon>
        <taxon>Metazoa</taxon>
        <taxon>Spiralia</taxon>
        <taxon>Lophotrochozoa</taxon>
        <taxon>Annelida</taxon>
        <taxon>Polychaeta</taxon>
        <taxon>Sedentaria</taxon>
        <taxon>Canalipalpata</taxon>
        <taxon>Sabellida</taxon>
        <taxon>Siboglinidae</taxon>
        <taxon>Ridgeia</taxon>
    </lineage>
</organism>
<dbReference type="EMBL" id="JAODUO010000241">
    <property type="protein sequence ID" value="KAK2185274.1"/>
    <property type="molecule type" value="Genomic_DNA"/>
</dbReference>
<dbReference type="Proteomes" id="UP001209878">
    <property type="component" value="Unassembled WGS sequence"/>
</dbReference>
<proteinExistence type="predicted"/>